<keyword evidence="5" id="KW-1185">Reference proteome</keyword>
<evidence type="ECO:0000259" key="3">
    <source>
        <dbReference type="Pfam" id="PF04471"/>
    </source>
</evidence>
<dbReference type="PANTHER" id="PTHR30015">
    <property type="entry name" value="MRR RESTRICTION SYSTEM PROTEIN"/>
    <property type="match status" value="1"/>
</dbReference>
<accession>A0ABZ0HJ66</accession>
<dbReference type="Pfam" id="PF04471">
    <property type="entry name" value="Mrr_cat"/>
    <property type="match status" value="1"/>
</dbReference>
<organism evidence="4 5">
    <name type="scientific">Tritonibacter scottomollicae</name>
    <name type="common">Epibacterium scottomollicae</name>
    <dbReference type="NCBI Taxonomy" id="483013"/>
    <lineage>
        <taxon>Bacteria</taxon>
        <taxon>Pseudomonadati</taxon>
        <taxon>Pseudomonadota</taxon>
        <taxon>Alphaproteobacteria</taxon>
        <taxon>Rhodobacterales</taxon>
        <taxon>Paracoccaceae</taxon>
        <taxon>Tritonibacter</taxon>
    </lineage>
</organism>
<keyword evidence="2" id="KW-0472">Membrane</keyword>
<keyword evidence="4" id="KW-0255">Endonuclease</keyword>
<feature type="compositionally biased region" description="Basic and acidic residues" evidence="1">
    <location>
        <begin position="303"/>
        <end position="331"/>
    </location>
</feature>
<gene>
    <name evidence="4" type="ORF">R1T40_05510</name>
</gene>
<reference evidence="4 5" key="1">
    <citation type="submission" date="2023-10" db="EMBL/GenBank/DDBJ databases">
        <title>Eight complete genome sequences of bacteria isolated from laboratory stock of Giant Kelp gametophytes.</title>
        <authorList>
            <person name="Tolentino B."/>
            <person name="Nuzhdin S."/>
        </authorList>
    </citation>
    <scope>NUCLEOTIDE SEQUENCE [LARGE SCALE GENOMIC DNA]</scope>
    <source>
        <strain evidence="4 5">LC.270.F.C4</strain>
    </source>
</reference>
<keyword evidence="2" id="KW-0812">Transmembrane</keyword>
<dbReference type="InterPro" id="IPR007560">
    <property type="entry name" value="Restrct_endonuc_IV_Mrr"/>
</dbReference>
<dbReference type="RefSeq" id="WP_317386170.1">
    <property type="nucleotide sequence ID" value="NZ_CP136704.1"/>
</dbReference>
<protein>
    <submittedName>
        <fullName evidence="4">Restriction endonuclease</fullName>
    </submittedName>
</protein>
<evidence type="ECO:0000256" key="1">
    <source>
        <dbReference type="SAM" id="MobiDB-lite"/>
    </source>
</evidence>
<dbReference type="SUPFAM" id="SSF52980">
    <property type="entry name" value="Restriction endonuclease-like"/>
    <property type="match status" value="1"/>
</dbReference>
<dbReference type="InterPro" id="IPR011335">
    <property type="entry name" value="Restrct_endonuc-II-like"/>
</dbReference>
<feature type="compositionally biased region" description="Basic and acidic residues" evidence="1">
    <location>
        <begin position="340"/>
        <end position="362"/>
    </location>
</feature>
<dbReference type="InterPro" id="IPR052906">
    <property type="entry name" value="Type_IV_Methyl-Rstrct_Enzyme"/>
</dbReference>
<evidence type="ECO:0000256" key="2">
    <source>
        <dbReference type="SAM" id="Phobius"/>
    </source>
</evidence>
<keyword evidence="2" id="KW-1133">Transmembrane helix</keyword>
<evidence type="ECO:0000313" key="5">
    <source>
        <dbReference type="Proteomes" id="UP001302666"/>
    </source>
</evidence>
<feature type="domain" description="Restriction endonuclease type IV Mrr" evidence="3">
    <location>
        <begin position="156"/>
        <end position="259"/>
    </location>
</feature>
<dbReference type="Proteomes" id="UP001302666">
    <property type="component" value="Chromosome"/>
</dbReference>
<keyword evidence="4" id="KW-0540">Nuclease</keyword>
<dbReference type="PANTHER" id="PTHR30015:SF6">
    <property type="entry name" value="SLL1429 PROTEIN"/>
    <property type="match status" value="1"/>
</dbReference>
<dbReference type="InterPro" id="IPR011856">
    <property type="entry name" value="tRNA_endonuc-like_dom_sf"/>
</dbReference>
<evidence type="ECO:0000313" key="4">
    <source>
        <dbReference type="EMBL" id="WOI34189.1"/>
    </source>
</evidence>
<name>A0ABZ0HJ66_TRISK</name>
<dbReference type="EMBL" id="CP136704">
    <property type="protein sequence ID" value="WOI34189.1"/>
    <property type="molecule type" value="Genomic_DNA"/>
</dbReference>
<feature type="region of interest" description="Disordered" evidence="1">
    <location>
        <begin position="299"/>
        <end position="368"/>
    </location>
</feature>
<dbReference type="Gene3D" id="3.40.1350.10">
    <property type="match status" value="1"/>
</dbReference>
<proteinExistence type="predicted"/>
<keyword evidence="4" id="KW-0378">Hydrolase</keyword>
<dbReference type="GO" id="GO:0004519">
    <property type="term" value="F:endonuclease activity"/>
    <property type="evidence" value="ECO:0007669"/>
    <property type="project" value="UniProtKB-KW"/>
</dbReference>
<feature type="transmembrane region" description="Helical" evidence="2">
    <location>
        <begin position="35"/>
        <end position="52"/>
    </location>
</feature>
<feature type="transmembrane region" description="Helical" evidence="2">
    <location>
        <begin position="9"/>
        <end position="29"/>
    </location>
</feature>
<sequence length="368" mass="41188">MARRGGGEFGLIILGIVVGVPIFVGQKILEGDLTTIAIVGGTVALIIGWKISSRRRGEQLAEEAQRQVLEVANRHKEALARLYRQKVYYGEYGELRLEAFDKAIRYFFENVLLPELDVSEDILQLPQFYQYVVAAVYSTAENTEIEGVCIDSIPEDPFEFEHWTAEVLNQHGWVAQATQGSGDQGSDVVAIFDSHKCIIQCKLYNGTVGNKAVQEVDAARTFFDGDSAVVVGKSGYTRSARQLAQKNKVLLVDVADLPKLADLLGLRNDSRGPVSSKEKEILNEYQTSLKKSKYLESLCRTQAPKEPKPERSKVRRDRLETGGRLEAERAKSTPPVGAPFRRETTVHLQNRDFIQRKPPEPKESEDEH</sequence>